<proteinExistence type="predicted"/>
<comment type="caution">
    <text evidence="1">The sequence shown here is derived from an EMBL/GenBank/DDBJ whole genome shotgun (WGS) entry which is preliminary data.</text>
</comment>
<evidence type="ECO:0000313" key="2">
    <source>
        <dbReference type="Proteomes" id="UP000828941"/>
    </source>
</evidence>
<evidence type="ECO:0000313" key="1">
    <source>
        <dbReference type="EMBL" id="KAI4306412.1"/>
    </source>
</evidence>
<organism evidence="1 2">
    <name type="scientific">Bauhinia variegata</name>
    <name type="common">Purple orchid tree</name>
    <name type="synonym">Phanera variegata</name>
    <dbReference type="NCBI Taxonomy" id="167791"/>
    <lineage>
        <taxon>Eukaryota</taxon>
        <taxon>Viridiplantae</taxon>
        <taxon>Streptophyta</taxon>
        <taxon>Embryophyta</taxon>
        <taxon>Tracheophyta</taxon>
        <taxon>Spermatophyta</taxon>
        <taxon>Magnoliopsida</taxon>
        <taxon>eudicotyledons</taxon>
        <taxon>Gunneridae</taxon>
        <taxon>Pentapetalae</taxon>
        <taxon>rosids</taxon>
        <taxon>fabids</taxon>
        <taxon>Fabales</taxon>
        <taxon>Fabaceae</taxon>
        <taxon>Cercidoideae</taxon>
        <taxon>Cercideae</taxon>
        <taxon>Bauhiniinae</taxon>
        <taxon>Bauhinia</taxon>
    </lineage>
</organism>
<accession>A0ACB9LAC9</accession>
<sequence length="431" mass="46610">MCSNTSSSDGGGGCGCNGGNGNGGVWSSSGLKIKQQKRPKIPKRGPGVAELEKIIREQNGEGFSSPCFNSYQNQTYPCNPLSLKPDPTPPPLPPPPSMTVTPRRMAVPASHSCSSPSHVPLAPKLDLLGPSTLPNMAALYGNGGYDAALGRSNGGSGLVSPEQPFFPLNPSSCRSNIDGLDGSQSDSSNPSSRNLSKEPNPFWSFPRLIPKRQNTQCPPPMMNDQFVGSGTPAPPSPTSLPFELHNHVEPPSNQSSFYNYTARATEEQKIFGTKRPQPLSMSLDNSLVPPSHLQYPPNLLSYNRPHQSSPNDNHSPNCFTSPNESYRDAKWGSTLELYDNGGLSHENFPAFGAPSPPMHMFQRELSKCSVLPYQVPERRIEDSYQMLGSYHKPFYSFLEVKEQLGKKDVAPGSNHEDCEAGAGGIDLSLKL</sequence>
<protein>
    <submittedName>
        <fullName evidence="1">Uncharacterized protein</fullName>
    </submittedName>
</protein>
<gene>
    <name evidence="1" type="ORF">L6164_029691</name>
</gene>
<name>A0ACB9LAC9_BAUVA</name>
<reference evidence="1 2" key="1">
    <citation type="journal article" date="2022" name="DNA Res.">
        <title>Chromosomal-level genome assembly of the orchid tree Bauhinia variegata (Leguminosae; Cercidoideae) supports the allotetraploid origin hypothesis of Bauhinia.</title>
        <authorList>
            <person name="Zhong Y."/>
            <person name="Chen Y."/>
            <person name="Zheng D."/>
            <person name="Pang J."/>
            <person name="Liu Y."/>
            <person name="Luo S."/>
            <person name="Meng S."/>
            <person name="Qian L."/>
            <person name="Wei D."/>
            <person name="Dai S."/>
            <person name="Zhou R."/>
        </authorList>
    </citation>
    <scope>NUCLEOTIDE SEQUENCE [LARGE SCALE GENOMIC DNA]</scope>
    <source>
        <strain evidence="1">BV-YZ2020</strain>
    </source>
</reference>
<dbReference type="EMBL" id="CM039437">
    <property type="protein sequence ID" value="KAI4306412.1"/>
    <property type="molecule type" value="Genomic_DNA"/>
</dbReference>
<dbReference type="Proteomes" id="UP000828941">
    <property type="component" value="Chromosome 12"/>
</dbReference>
<keyword evidence="2" id="KW-1185">Reference proteome</keyword>